<name>A9WE95_CHLAA</name>
<dbReference type="HOGENOM" id="CLU_069787_0_0_0"/>
<evidence type="ECO:0000256" key="1">
    <source>
        <dbReference type="SAM" id="Phobius"/>
    </source>
</evidence>
<evidence type="ECO:0000313" key="3">
    <source>
        <dbReference type="Proteomes" id="UP000002008"/>
    </source>
</evidence>
<evidence type="ECO:0000313" key="2">
    <source>
        <dbReference type="EMBL" id="ABY33755.1"/>
    </source>
</evidence>
<dbReference type="KEGG" id="cau:Caur_0507"/>
<dbReference type="PANTHER" id="PTHR35337">
    <property type="entry name" value="SLR1478 PROTEIN"/>
    <property type="match status" value="1"/>
</dbReference>
<organism evidence="2 3">
    <name type="scientific">Chloroflexus aurantiacus (strain ATCC 29366 / DSM 635 / J-10-fl)</name>
    <dbReference type="NCBI Taxonomy" id="324602"/>
    <lineage>
        <taxon>Bacteria</taxon>
        <taxon>Bacillati</taxon>
        <taxon>Chloroflexota</taxon>
        <taxon>Chloroflexia</taxon>
        <taxon>Chloroflexales</taxon>
        <taxon>Chloroflexineae</taxon>
        <taxon>Chloroflexaceae</taxon>
        <taxon>Chloroflexus</taxon>
    </lineage>
</organism>
<dbReference type="STRING" id="324602.Caur_0507"/>
<dbReference type="Proteomes" id="UP000002008">
    <property type="component" value="Chromosome"/>
</dbReference>
<gene>
    <name evidence="2" type="ordered locus">Caur_0507</name>
</gene>
<feature type="transmembrane region" description="Helical" evidence="1">
    <location>
        <begin position="221"/>
        <end position="244"/>
    </location>
</feature>
<keyword evidence="1" id="KW-0812">Transmembrane</keyword>
<dbReference type="RefSeq" id="WP_012256411.1">
    <property type="nucleotide sequence ID" value="NC_010175.1"/>
</dbReference>
<keyword evidence="3" id="KW-1185">Reference proteome</keyword>
<reference evidence="3" key="1">
    <citation type="journal article" date="2011" name="BMC Genomics">
        <title>Complete genome sequence of the filamentous anoxygenic phototrophic bacterium Chloroflexus aurantiacus.</title>
        <authorList>
            <person name="Tang K.H."/>
            <person name="Barry K."/>
            <person name="Chertkov O."/>
            <person name="Dalin E."/>
            <person name="Han C.S."/>
            <person name="Hauser L.J."/>
            <person name="Honchak B.M."/>
            <person name="Karbach L.E."/>
            <person name="Land M.L."/>
            <person name="Lapidus A."/>
            <person name="Larimer F.W."/>
            <person name="Mikhailova N."/>
            <person name="Pitluck S."/>
            <person name="Pierson B.K."/>
            <person name="Blankenship R.E."/>
        </authorList>
    </citation>
    <scope>NUCLEOTIDE SEQUENCE [LARGE SCALE GENOMIC DNA]</scope>
    <source>
        <strain evidence="3">ATCC 29366 / DSM 635 / J-10-fl</strain>
    </source>
</reference>
<dbReference type="PATRIC" id="fig|324602.8.peg.576"/>
<dbReference type="EnsemblBacteria" id="ABY33755">
    <property type="protein sequence ID" value="ABY33755"/>
    <property type="gene ID" value="Caur_0507"/>
</dbReference>
<sequence>MVTPDQQIRQRSTAWQRLEELIDRARGGIAQLSAAELQELGQLYRQTCTDLAIARRDYPDHLLTSYLNQLVARAHGVVYRYSLNEPQRIVTFFRFTLPQTFRATWPMTLVAAILLLLPAIAAFITTFRDPALGEVLIPGIEVLVDQIRAGEEWWLRINEGPAAATAEIMTNNINVAIRAFAGGVTFGLYTAYILVINGLLLGTVSGIAQRLDFAPNLWGFVVGHITLELSAIFIAGGAGLQLGWAILRPGLLSRRQALVVAGRRAVVLLIGCGLILIGAGLIEGFISPTGLPFIVKLIVSIGSGVLLYTYLLFSGHHR</sequence>
<feature type="transmembrane region" description="Helical" evidence="1">
    <location>
        <begin position="103"/>
        <end position="124"/>
    </location>
</feature>
<dbReference type="InterPro" id="IPR002798">
    <property type="entry name" value="SpoIIM-like"/>
</dbReference>
<dbReference type="InParanoid" id="A9WE95"/>
<proteinExistence type="predicted"/>
<dbReference type="eggNOG" id="COG1300">
    <property type="taxonomic scope" value="Bacteria"/>
</dbReference>
<feature type="transmembrane region" description="Helical" evidence="1">
    <location>
        <begin position="293"/>
        <end position="313"/>
    </location>
</feature>
<feature type="transmembrane region" description="Helical" evidence="1">
    <location>
        <begin position="179"/>
        <end position="201"/>
    </location>
</feature>
<keyword evidence="1" id="KW-0472">Membrane</keyword>
<dbReference type="AlphaFoldDB" id="A9WE95"/>
<accession>A9WE95</accession>
<dbReference type="EMBL" id="CP000909">
    <property type="protein sequence ID" value="ABY33755.1"/>
    <property type="molecule type" value="Genomic_DNA"/>
</dbReference>
<dbReference type="Pfam" id="PF01944">
    <property type="entry name" value="SpoIIM"/>
    <property type="match status" value="1"/>
</dbReference>
<dbReference type="PANTHER" id="PTHR35337:SF1">
    <property type="entry name" value="SLR1478 PROTEIN"/>
    <property type="match status" value="1"/>
</dbReference>
<keyword evidence="1" id="KW-1133">Transmembrane helix</keyword>
<feature type="transmembrane region" description="Helical" evidence="1">
    <location>
        <begin position="265"/>
        <end position="287"/>
    </location>
</feature>
<protein>
    <recommendedName>
        <fullName evidence="4">Stage II sporulation protein M</fullName>
    </recommendedName>
</protein>
<evidence type="ECO:0008006" key="4">
    <source>
        <dbReference type="Google" id="ProtNLM"/>
    </source>
</evidence>